<proteinExistence type="predicted"/>
<dbReference type="CDD" id="cd07302">
    <property type="entry name" value="CHD"/>
    <property type="match status" value="1"/>
</dbReference>
<comment type="caution">
    <text evidence="3">The sequence shown here is derived from an EMBL/GenBank/DDBJ whole genome shotgun (WGS) entry which is preliminary data.</text>
</comment>
<dbReference type="GO" id="GO:0035556">
    <property type="term" value="P:intracellular signal transduction"/>
    <property type="evidence" value="ECO:0007669"/>
    <property type="project" value="InterPro"/>
</dbReference>
<feature type="transmembrane region" description="Helical" evidence="1">
    <location>
        <begin position="394"/>
        <end position="413"/>
    </location>
</feature>
<organism evidence="3 4">
    <name type="scientific">Devosia marina</name>
    <dbReference type="NCBI Taxonomy" id="2683198"/>
    <lineage>
        <taxon>Bacteria</taxon>
        <taxon>Pseudomonadati</taxon>
        <taxon>Pseudomonadota</taxon>
        <taxon>Alphaproteobacteria</taxon>
        <taxon>Hyphomicrobiales</taxon>
        <taxon>Devosiaceae</taxon>
        <taxon>Devosia</taxon>
    </lineage>
</organism>
<dbReference type="GO" id="GO:0006171">
    <property type="term" value="P:cAMP biosynthetic process"/>
    <property type="evidence" value="ECO:0007669"/>
    <property type="project" value="TreeGrafter"/>
</dbReference>
<keyword evidence="1" id="KW-1133">Transmembrane helix</keyword>
<dbReference type="InterPro" id="IPR001054">
    <property type="entry name" value="A/G_cyclase"/>
</dbReference>
<feature type="transmembrane region" description="Helical" evidence="1">
    <location>
        <begin position="362"/>
        <end position="382"/>
    </location>
</feature>
<keyword evidence="4" id="KW-1185">Reference proteome</keyword>
<evidence type="ECO:0000313" key="4">
    <source>
        <dbReference type="Proteomes" id="UP000438106"/>
    </source>
</evidence>
<dbReference type="SUPFAM" id="SSF55073">
    <property type="entry name" value="Nucleotide cyclase"/>
    <property type="match status" value="1"/>
</dbReference>
<gene>
    <name evidence="3" type="ORF">GO014_02205</name>
</gene>
<dbReference type="InterPro" id="IPR050697">
    <property type="entry name" value="Adenylyl/Guanylyl_Cyclase_3/4"/>
</dbReference>
<dbReference type="PANTHER" id="PTHR43081">
    <property type="entry name" value="ADENYLATE CYCLASE, TERMINAL-DIFFERENTIATION SPECIFIC-RELATED"/>
    <property type="match status" value="1"/>
</dbReference>
<name>A0A7X3FNI6_9HYPH</name>
<dbReference type="RefSeq" id="WP_157288942.1">
    <property type="nucleotide sequence ID" value="NZ_WQRF01000001.1"/>
</dbReference>
<dbReference type="SMART" id="SM01080">
    <property type="entry name" value="CHASE2"/>
    <property type="match status" value="1"/>
</dbReference>
<dbReference type="PANTHER" id="PTHR43081:SF1">
    <property type="entry name" value="ADENYLATE CYCLASE, TERMINAL-DIFFERENTIATION SPECIFIC"/>
    <property type="match status" value="1"/>
</dbReference>
<reference evidence="3 4" key="1">
    <citation type="submission" date="2019-12" db="EMBL/GenBank/DDBJ databases">
        <title>Devosia maris sp. nov., isolated from the deep seawater.</title>
        <authorList>
            <person name="Liu Y."/>
        </authorList>
    </citation>
    <scope>NUCLEOTIDE SEQUENCE [LARGE SCALE GENOMIC DNA]</scope>
    <source>
        <strain evidence="3 4">L53-10-65</strain>
    </source>
</reference>
<dbReference type="PROSITE" id="PS50125">
    <property type="entry name" value="GUANYLATE_CYCLASE_2"/>
    <property type="match status" value="1"/>
</dbReference>
<protein>
    <submittedName>
        <fullName evidence="3">CHASE2 domain-containing protein</fullName>
    </submittedName>
</protein>
<evidence type="ECO:0000256" key="1">
    <source>
        <dbReference type="SAM" id="Phobius"/>
    </source>
</evidence>
<evidence type="ECO:0000259" key="2">
    <source>
        <dbReference type="PROSITE" id="PS50125"/>
    </source>
</evidence>
<dbReference type="GO" id="GO:0004016">
    <property type="term" value="F:adenylate cyclase activity"/>
    <property type="evidence" value="ECO:0007669"/>
    <property type="project" value="UniProtKB-ARBA"/>
</dbReference>
<dbReference type="InterPro" id="IPR029787">
    <property type="entry name" value="Nucleotide_cyclase"/>
</dbReference>
<accession>A0A7X3FNI6</accession>
<dbReference type="Proteomes" id="UP000438106">
    <property type="component" value="Unassembled WGS sequence"/>
</dbReference>
<dbReference type="SMART" id="SM00044">
    <property type="entry name" value="CYCc"/>
    <property type="match status" value="1"/>
</dbReference>
<keyword evidence="1" id="KW-0472">Membrane</keyword>
<dbReference type="InterPro" id="IPR007890">
    <property type="entry name" value="CHASE2"/>
</dbReference>
<dbReference type="Pfam" id="PF05226">
    <property type="entry name" value="CHASE2"/>
    <property type="match status" value="1"/>
</dbReference>
<dbReference type="EMBL" id="WQRF01000001">
    <property type="protein sequence ID" value="MVS97844.1"/>
    <property type="molecule type" value="Genomic_DNA"/>
</dbReference>
<feature type="transmembrane region" description="Helical" evidence="1">
    <location>
        <begin position="336"/>
        <end position="357"/>
    </location>
</feature>
<dbReference type="Gene3D" id="3.30.70.1230">
    <property type="entry name" value="Nucleotide cyclase"/>
    <property type="match status" value="1"/>
</dbReference>
<keyword evidence="1" id="KW-0812">Transmembrane</keyword>
<feature type="domain" description="Guanylate cyclase" evidence="2">
    <location>
        <begin position="454"/>
        <end position="582"/>
    </location>
</feature>
<sequence length="700" mass="74145">MGRRGWLALFFGLLVIAGLTLLRAADPYPVQVARETTFDLFQQLRPREAPPDLPIRIIDIDETSLAAQGQWPWPRSTMADISDRLTELGAAAVVFDLLFSEPDRLSPSGRVEGSQDYDATFAVALSAGPTVLSLAQSGRATVTGLEPKSGLAMTGDDPLAQVPQLGGAAQPLPILAEAARGLGVASLDRDGAGVARRLPMLWRNGDAVLPSLSAEALRVALGVSTLVVIGDSAGAGTVEQLRIGDFAVPTGPSGDIWIYYRHLPEDIYVPAHELLVDGYRDLAPQIAGHIVLVGTSASGLLDIRASALGTAVPGVSIHAQIIEQMLTGSFLDRADWVGGLEMIVFAVAGLLIVLAVIITGPVVGLVVSLLIAGLLLAASWWAFAQPRLLIDPSFALLGALLLYAAMAFFRFAVTDADRRRIRRAFAHYVEPSLLTRIEADARLLKLGGDLRELTVMFSDVRNFSALAERTTPARLVAILNRLFAALGQAIVNEQGTIDKFMGDAIMAFWNAPVDVERHASRACLAALSMREALERLNAASNEPIAIGIGIATGPALVGNMGFERRFDYSCIGDTVNVASRIEGSCRAVGYDILVTETTASAAAELALLPAGAVELKGMTGREPVHILVGDSTMRQSEAFAVLETAHRDLIATLGAGADPARSLDSCRRAALAVDTRLGAFYAACLERSDDFRAIGPAPGV</sequence>
<evidence type="ECO:0000313" key="3">
    <source>
        <dbReference type="EMBL" id="MVS97844.1"/>
    </source>
</evidence>
<dbReference type="AlphaFoldDB" id="A0A7X3FNI6"/>
<dbReference type="Pfam" id="PF00211">
    <property type="entry name" value="Guanylate_cyc"/>
    <property type="match status" value="1"/>
</dbReference>